<dbReference type="Proteomes" id="UP001165270">
    <property type="component" value="Unassembled WGS sequence"/>
</dbReference>
<proteinExistence type="predicted"/>
<protein>
    <recommendedName>
        <fullName evidence="3">STAS domain-containing protein</fullName>
    </recommendedName>
</protein>
<name>A0ABS9XSF2_9ACTN</name>
<dbReference type="RefSeq" id="WP_242712630.1">
    <property type="nucleotide sequence ID" value="NZ_JALDAX010000018.1"/>
</dbReference>
<sequence>MFGIRAGDWAAVLVAGDVAYPASDRLRHELDAAMATGPRRIAVDFRGVNF</sequence>
<comment type="caution">
    <text evidence="1">The sequence shown here is derived from an EMBL/GenBank/DDBJ whole genome shotgun (WGS) entry which is preliminary data.</text>
</comment>
<gene>
    <name evidence="1" type="ORF">MQN93_34690</name>
</gene>
<evidence type="ECO:0000313" key="2">
    <source>
        <dbReference type="Proteomes" id="UP001165270"/>
    </source>
</evidence>
<keyword evidence="2" id="KW-1185">Reference proteome</keyword>
<dbReference type="EMBL" id="JALDAX010000018">
    <property type="protein sequence ID" value="MCI3244870.1"/>
    <property type="molecule type" value="Genomic_DNA"/>
</dbReference>
<reference evidence="1" key="1">
    <citation type="submission" date="2022-03" db="EMBL/GenBank/DDBJ databases">
        <title>Streptomyces 7R015 and 7R016 isolated from Barleria lupulina in Thailand.</title>
        <authorList>
            <person name="Kanchanasin P."/>
            <person name="Phongsopitanun W."/>
            <person name="Tanasupawat S."/>
        </authorList>
    </citation>
    <scope>NUCLEOTIDE SEQUENCE</scope>
    <source>
        <strain evidence="1">7R016</strain>
    </source>
</reference>
<dbReference type="InterPro" id="IPR036513">
    <property type="entry name" value="STAS_dom_sf"/>
</dbReference>
<organism evidence="1 2">
    <name type="scientific">Streptomyces spinosisporus</name>
    <dbReference type="NCBI Taxonomy" id="2927582"/>
    <lineage>
        <taxon>Bacteria</taxon>
        <taxon>Bacillati</taxon>
        <taxon>Actinomycetota</taxon>
        <taxon>Actinomycetes</taxon>
        <taxon>Kitasatosporales</taxon>
        <taxon>Streptomycetaceae</taxon>
        <taxon>Streptomyces</taxon>
    </lineage>
</organism>
<accession>A0ABS9XSF2</accession>
<dbReference type="Gene3D" id="3.30.750.24">
    <property type="entry name" value="STAS domain"/>
    <property type="match status" value="1"/>
</dbReference>
<evidence type="ECO:0000313" key="1">
    <source>
        <dbReference type="EMBL" id="MCI3244870.1"/>
    </source>
</evidence>
<evidence type="ECO:0008006" key="3">
    <source>
        <dbReference type="Google" id="ProtNLM"/>
    </source>
</evidence>